<proteinExistence type="predicted"/>
<keyword evidence="3" id="KW-1185">Reference proteome</keyword>
<accession>A0A329RY98</accession>
<dbReference type="OrthoDB" id="10269063at2759"/>
<organism evidence="2 3">
    <name type="scientific">Phytophthora cactorum</name>
    <dbReference type="NCBI Taxonomy" id="29920"/>
    <lineage>
        <taxon>Eukaryota</taxon>
        <taxon>Sar</taxon>
        <taxon>Stramenopiles</taxon>
        <taxon>Oomycota</taxon>
        <taxon>Peronosporomycetes</taxon>
        <taxon>Peronosporales</taxon>
        <taxon>Peronosporaceae</taxon>
        <taxon>Phytophthora</taxon>
    </lineage>
</organism>
<evidence type="ECO:0000313" key="2">
    <source>
        <dbReference type="EMBL" id="RAW29657.1"/>
    </source>
</evidence>
<gene>
    <name evidence="2" type="ORF">PC110_g13985</name>
</gene>
<comment type="caution">
    <text evidence="2">The sequence shown here is derived from an EMBL/GenBank/DDBJ whole genome shotgun (WGS) entry which is preliminary data.</text>
</comment>
<name>A0A329RY98_9STRA</name>
<dbReference type="VEuPathDB" id="FungiDB:PC110_g13985"/>
<sequence length="112" mass="12464">MNVAALVASSIGLVTMFKTKYRELNRPGSRLSDRALAHTTISISGRTPRCWIGNLNYGGWFELCHNRCVRDLQFDILLQIKASTSQPTQVPAFDPVEATKPNNPMIQFPDGT</sequence>
<dbReference type="Proteomes" id="UP000251314">
    <property type="component" value="Unassembled WGS sequence"/>
</dbReference>
<dbReference type="EMBL" id="MJFZ01000414">
    <property type="protein sequence ID" value="RAW29657.1"/>
    <property type="molecule type" value="Genomic_DNA"/>
</dbReference>
<evidence type="ECO:0000313" key="3">
    <source>
        <dbReference type="Proteomes" id="UP000251314"/>
    </source>
</evidence>
<protein>
    <submittedName>
        <fullName evidence="2">Uncharacterized protein</fullName>
    </submittedName>
</protein>
<evidence type="ECO:0000256" key="1">
    <source>
        <dbReference type="SAM" id="MobiDB-lite"/>
    </source>
</evidence>
<feature type="region of interest" description="Disordered" evidence="1">
    <location>
        <begin position="89"/>
        <end position="112"/>
    </location>
</feature>
<reference evidence="2 3" key="1">
    <citation type="submission" date="2018-01" db="EMBL/GenBank/DDBJ databases">
        <title>Draft genome of the strawberry crown rot pathogen Phytophthora cactorum.</title>
        <authorList>
            <person name="Armitage A.D."/>
            <person name="Lysoe E."/>
            <person name="Nellist C.F."/>
            <person name="Harrison R.J."/>
            <person name="Brurberg M.B."/>
        </authorList>
    </citation>
    <scope>NUCLEOTIDE SEQUENCE [LARGE SCALE GENOMIC DNA]</scope>
    <source>
        <strain evidence="2 3">10300</strain>
    </source>
</reference>
<dbReference type="AlphaFoldDB" id="A0A329RY98"/>